<keyword evidence="1" id="KW-0472">Membrane</keyword>
<dbReference type="Proteomes" id="UP000269721">
    <property type="component" value="Unassembled WGS sequence"/>
</dbReference>
<evidence type="ECO:0000256" key="1">
    <source>
        <dbReference type="SAM" id="Phobius"/>
    </source>
</evidence>
<accession>A0A4P9VXR3</accession>
<dbReference type="AlphaFoldDB" id="A0A4P9VXR3"/>
<feature type="transmembrane region" description="Helical" evidence="1">
    <location>
        <begin position="6"/>
        <end position="27"/>
    </location>
</feature>
<evidence type="ECO:0000313" key="2">
    <source>
        <dbReference type="EMBL" id="RKO83090.1"/>
    </source>
</evidence>
<keyword evidence="1" id="KW-0812">Transmembrane</keyword>
<organism evidence="2 3">
    <name type="scientific">Blyttiomyces helicus</name>
    <dbReference type="NCBI Taxonomy" id="388810"/>
    <lineage>
        <taxon>Eukaryota</taxon>
        <taxon>Fungi</taxon>
        <taxon>Fungi incertae sedis</taxon>
        <taxon>Chytridiomycota</taxon>
        <taxon>Chytridiomycota incertae sedis</taxon>
        <taxon>Chytridiomycetes</taxon>
        <taxon>Chytridiomycetes incertae sedis</taxon>
        <taxon>Blyttiomyces</taxon>
    </lineage>
</organism>
<feature type="transmembrane region" description="Helical" evidence="1">
    <location>
        <begin position="90"/>
        <end position="111"/>
    </location>
</feature>
<proteinExistence type="predicted"/>
<reference evidence="3" key="1">
    <citation type="journal article" date="2018" name="Nat. Microbiol.">
        <title>Leveraging single-cell genomics to expand the fungal tree of life.</title>
        <authorList>
            <person name="Ahrendt S.R."/>
            <person name="Quandt C.A."/>
            <person name="Ciobanu D."/>
            <person name="Clum A."/>
            <person name="Salamov A."/>
            <person name="Andreopoulos B."/>
            <person name="Cheng J.F."/>
            <person name="Woyke T."/>
            <person name="Pelin A."/>
            <person name="Henrissat B."/>
            <person name="Reynolds N.K."/>
            <person name="Benny G.L."/>
            <person name="Smith M.E."/>
            <person name="James T.Y."/>
            <person name="Grigoriev I.V."/>
        </authorList>
    </citation>
    <scope>NUCLEOTIDE SEQUENCE [LARGE SCALE GENOMIC DNA]</scope>
</reference>
<gene>
    <name evidence="2" type="ORF">BDK51DRAFT_25886</name>
</gene>
<keyword evidence="1" id="KW-1133">Transmembrane helix</keyword>
<sequence length="332" mass="35991">MHMHQLVWIWDAFPISPVFATFNLGLAMAGEFRSKEKGGGGRLIGLSLVMRYASVFGEIVLMSVDILDDLHRIVDDHPLHRRVRRAFRAFAARFPFTITLLTVLSSFQAVVMVRCLGSGIMGIPQTNAPMSSAFWHANRLELTAFAPRNKLQLDPMATLLIRTKVLRDSCRDDPRPPTAHLQLYVLARGDVHGAVAVVTALLTTACFLSNCVAKGLLIALLSFKEGLLLPTLEQVVVVSHDELLAATKKAHIPGRQDSGVGLDCSSEAAALGVVLLVPSYILEVSSPKNRKTVKIANVTAPAVHSSIAYPPLLRPEAAALGVVLLVPSYVLL</sequence>
<keyword evidence="3" id="KW-1185">Reference proteome</keyword>
<evidence type="ECO:0000313" key="3">
    <source>
        <dbReference type="Proteomes" id="UP000269721"/>
    </source>
</evidence>
<protein>
    <submittedName>
        <fullName evidence="2">Uncharacterized protein</fullName>
    </submittedName>
</protein>
<name>A0A4P9VXR3_9FUNG</name>
<dbReference type="EMBL" id="ML001680">
    <property type="protein sequence ID" value="RKO83090.1"/>
    <property type="molecule type" value="Genomic_DNA"/>
</dbReference>